<protein>
    <recommendedName>
        <fullName evidence="2">Chemotaxis phosphatase CheX-like domain-containing protein</fullName>
    </recommendedName>
</protein>
<dbReference type="InterPro" id="IPR038756">
    <property type="entry name" value="CheX-like"/>
</dbReference>
<proteinExistence type="predicted"/>
<dbReference type="PANTHER" id="PTHR39452:SF1">
    <property type="entry name" value="CHEY-P PHOSPHATASE CHEX"/>
    <property type="match status" value="1"/>
</dbReference>
<evidence type="ECO:0000256" key="1">
    <source>
        <dbReference type="ARBA" id="ARBA00022500"/>
    </source>
</evidence>
<accession>A0A445N0T2</accession>
<evidence type="ECO:0000313" key="3">
    <source>
        <dbReference type="EMBL" id="SPD75212.1"/>
    </source>
</evidence>
<sequence length="161" mass="17492">MVDIYSLDFKRFVARATNDIFDTMLSLKINISDVSTETIIEKTRIVGSVGFAGEVMGCMNIHVGYTFAKVIAGAMLGEEPEAIEEEGILDVVGELSNMIGGDVKSRLCDAGMTCSLSIPTTTSGSDFTIETQGWVRHESLAIHSDQYVAIVEVYVKLNNSK</sequence>
<dbReference type="InterPro" id="IPR028976">
    <property type="entry name" value="CheC-like_sf"/>
</dbReference>
<keyword evidence="1" id="KW-0145">Chemotaxis</keyword>
<name>A0A445N0T2_9BACT</name>
<dbReference type="InterPro" id="IPR028051">
    <property type="entry name" value="CheX-like_dom"/>
</dbReference>
<dbReference type="EMBL" id="OJIN01000192">
    <property type="protein sequence ID" value="SPD75212.1"/>
    <property type="molecule type" value="Genomic_DNA"/>
</dbReference>
<feature type="domain" description="Chemotaxis phosphatase CheX-like" evidence="2">
    <location>
        <begin position="45"/>
        <end position="132"/>
    </location>
</feature>
<evidence type="ECO:0000259" key="2">
    <source>
        <dbReference type="Pfam" id="PF13690"/>
    </source>
</evidence>
<dbReference type="PANTHER" id="PTHR39452">
    <property type="entry name" value="CHEY-P PHOSPHATASE CHEX"/>
    <property type="match status" value="1"/>
</dbReference>
<dbReference type="SUPFAM" id="SSF103039">
    <property type="entry name" value="CheC-like"/>
    <property type="match status" value="1"/>
</dbReference>
<dbReference type="GO" id="GO:0006935">
    <property type="term" value="P:chemotaxis"/>
    <property type="evidence" value="ECO:0007669"/>
    <property type="project" value="UniProtKB-KW"/>
</dbReference>
<gene>
    <name evidence="3" type="ORF">PITCH_A50014</name>
</gene>
<dbReference type="Gene3D" id="3.40.1550.10">
    <property type="entry name" value="CheC-like"/>
    <property type="match status" value="1"/>
</dbReference>
<organism evidence="3">
    <name type="scientific">uncultured Desulfobacterium sp</name>
    <dbReference type="NCBI Taxonomy" id="201089"/>
    <lineage>
        <taxon>Bacteria</taxon>
        <taxon>Pseudomonadati</taxon>
        <taxon>Thermodesulfobacteriota</taxon>
        <taxon>Desulfobacteria</taxon>
        <taxon>Desulfobacterales</taxon>
        <taxon>Desulfobacteriaceae</taxon>
        <taxon>Desulfobacterium</taxon>
        <taxon>environmental samples</taxon>
    </lineage>
</organism>
<dbReference type="CDD" id="cd17906">
    <property type="entry name" value="CheX"/>
    <property type="match status" value="1"/>
</dbReference>
<dbReference type="Pfam" id="PF13690">
    <property type="entry name" value="CheX"/>
    <property type="match status" value="1"/>
</dbReference>
<reference evidence="3" key="1">
    <citation type="submission" date="2018-01" db="EMBL/GenBank/DDBJ databases">
        <authorList>
            <person name="Regsiter A."/>
            <person name="William W."/>
        </authorList>
    </citation>
    <scope>NUCLEOTIDE SEQUENCE</scope>
    <source>
        <strain evidence="3">TRIP AH-1</strain>
    </source>
</reference>
<dbReference type="AlphaFoldDB" id="A0A445N0T2"/>